<keyword evidence="1" id="KW-0052">Apoplast</keyword>
<dbReference type="GO" id="GO:0048046">
    <property type="term" value="C:apoplast"/>
    <property type="evidence" value="ECO:0007669"/>
    <property type="project" value="UniProtKB-SubCell"/>
</dbReference>
<name>A0A7J7H7J6_CAMSI</name>
<proteinExistence type="inferred from homology"/>
<keyword evidence="1" id="KW-0964">Secreted</keyword>
<gene>
    <name evidence="2" type="ORF">HYC85_014494</name>
</gene>
<organism evidence="2 3">
    <name type="scientific">Camellia sinensis</name>
    <name type="common">Tea plant</name>
    <name type="synonym">Thea sinensis</name>
    <dbReference type="NCBI Taxonomy" id="4442"/>
    <lineage>
        <taxon>Eukaryota</taxon>
        <taxon>Viridiplantae</taxon>
        <taxon>Streptophyta</taxon>
        <taxon>Embryophyta</taxon>
        <taxon>Tracheophyta</taxon>
        <taxon>Spermatophyta</taxon>
        <taxon>Magnoliopsida</taxon>
        <taxon>eudicotyledons</taxon>
        <taxon>Gunneridae</taxon>
        <taxon>Pentapetalae</taxon>
        <taxon>asterids</taxon>
        <taxon>Ericales</taxon>
        <taxon>Theaceae</taxon>
        <taxon>Camellia</taxon>
    </lineage>
</organism>
<comment type="caution">
    <text evidence="2">The sequence shown here is derived from an EMBL/GenBank/DDBJ whole genome shotgun (WGS) entry which is preliminary data.</text>
</comment>
<comment type="subcellular location">
    <subcellularLocation>
        <location evidence="1">Secreted</location>
        <location evidence="1">Extracellular space</location>
        <location evidence="1">Apoplast</location>
    </subcellularLocation>
</comment>
<dbReference type="AlphaFoldDB" id="A0A7J7H7J6"/>
<keyword evidence="3" id="KW-1185">Reference proteome</keyword>
<reference evidence="2 3" key="2">
    <citation type="submission" date="2020-07" db="EMBL/GenBank/DDBJ databases">
        <title>Genome assembly of wild tea tree DASZ reveals pedigree and selection history of tea varieties.</title>
        <authorList>
            <person name="Zhang W."/>
        </authorList>
    </citation>
    <scope>NUCLEOTIDE SEQUENCE [LARGE SCALE GENOMIC DNA]</scope>
    <source>
        <strain evidence="3">cv. G240</strain>
        <tissue evidence="2">Leaf</tissue>
    </source>
</reference>
<evidence type="ECO:0000256" key="1">
    <source>
        <dbReference type="RuleBase" id="RU363099"/>
    </source>
</evidence>
<dbReference type="Pfam" id="PF03018">
    <property type="entry name" value="Dirigent"/>
    <property type="match status" value="1"/>
</dbReference>
<comment type="similarity">
    <text evidence="1">Belongs to the plant dirigent protein family.</text>
</comment>
<sequence>MLEMSKILSTTSEWHQNQLQHLTKFPCLFLLAIFASTQAYNYQFIETNMTLYFHDYYDGPNATMVALTGIPGKAWIFNNFGTTYVADARITQKPDKNLLDNLHCI</sequence>
<dbReference type="InterPro" id="IPR004265">
    <property type="entry name" value="Dirigent"/>
</dbReference>
<comment type="subunit">
    <text evidence="1">Homodimer.</text>
</comment>
<dbReference type="EMBL" id="JACBKZ010000006">
    <property type="protein sequence ID" value="KAF5948537.1"/>
    <property type="molecule type" value="Genomic_DNA"/>
</dbReference>
<accession>A0A7J7H7J6</accession>
<dbReference type="Proteomes" id="UP000593564">
    <property type="component" value="Unassembled WGS sequence"/>
</dbReference>
<protein>
    <recommendedName>
        <fullName evidence="1">Dirigent protein</fullName>
    </recommendedName>
</protein>
<evidence type="ECO:0000313" key="2">
    <source>
        <dbReference type="EMBL" id="KAF5948537.1"/>
    </source>
</evidence>
<evidence type="ECO:0000313" key="3">
    <source>
        <dbReference type="Proteomes" id="UP000593564"/>
    </source>
</evidence>
<reference evidence="3" key="1">
    <citation type="journal article" date="2020" name="Nat. Commun.">
        <title>Genome assembly of wild tea tree DASZ reveals pedigree and selection history of tea varieties.</title>
        <authorList>
            <person name="Zhang W."/>
            <person name="Zhang Y."/>
            <person name="Qiu H."/>
            <person name="Guo Y."/>
            <person name="Wan H."/>
            <person name="Zhang X."/>
            <person name="Scossa F."/>
            <person name="Alseekh S."/>
            <person name="Zhang Q."/>
            <person name="Wang P."/>
            <person name="Xu L."/>
            <person name="Schmidt M.H."/>
            <person name="Jia X."/>
            <person name="Li D."/>
            <person name="Zhu A."/>
            <person name="Guo F."/>
            <person name="Chen W."/>
            <person name="Ni D."/>
            <person name="Usadel B."/>
            <person name="Fernie A.R."/>
            <person name="Wen W."/>
        </authorList>
    </citation>
    <scope>NUCLEOTIDE SEQUENCE [LARGE SCALE GENOMIC DNA]</scope>
    <source>
        <strain evidence="3">cv. G240</strain>
    </source>
</reference>
<comment type="function">
    <text evidence="1">Dirigent proteins impart stereoselectivity on the phenoxy radical-coupling reaction, yielding optically active lignans from two molecules of coniferyl alcohol in the biosynthesis of lignans, flavonolignans, and alkaloids and thus plays a central role in plant secondary metabolism.</text>
</comment>